<dbReference type="EMBL" id="VLXZ01000004">
    <property type="protein sequence ID" value="TSB47145.1"/>
    <property type="molecule type" value="Genomic_DNA"/>
</dbReference>
<evidence type="ECO:0000313" key="2">
    <source>
        <dbReference type="EMBL" id="TSB47145.1"/>
    </source>
</evidence>
<evidence type="ECO:0000313" key="3">
    <source>
        <dbReference type="Proteomes" id="UP000318521"/>
    </source>
</evidence>
<gene>
    <name evidence="2" type="ORF">FN960_09050</name>
</gene>
<dbReference type="AlphaFoldDB" id="A0A554A0D4"/>
<dbReference type="InterPro" id="IPR041270">
    <property type="entry name" value="Phage_ABA_S"/>
</dbReference>
<name>A0A554A0D4_9BACI</name>
<keyword evidence="3" id="KW-1185">Reference proteome</keyword>
<dbReference type="RefSeq" id="WP_143848375.1">
    <property type="nucleotide sequence ID" value="NZ_VLXZ01000004.1"/>
</dbReference>
<evidence type="ECO:0000259" key="1">
    <source>
        <dbReference type="Pfam" id="PF18066"/>
    </source>
</evidence>
<comment type="caution">
    <text evidence="2">The sequence shown here is derived from an EMBL/GenBank/DDBJ whole genome shotgun (WGS) entry which is preliminary data.</text>
</comment>
<accession>A0A554A0D4</accession>
<sequence>MDHKQKRIINALIATKVNGWSNITKSGKTSAVIWYNAEGESVHRMGRYTPTDDLNQAMEAAEDLGSVKLTFIPGEKHQAIVEPYQKIGADQLGTGEGDTAALAICHAILASAGIMIDQHQTVDELLAKDVVSKDGKLYYTCLRCNRPLRSRKSQMIGYGPTCLEKERHELDLIDLLHEQQLVQQASNINFMDELNRKEAI</sequence>
<dbReference type="OrthoDB" id="424368at2"/>
<protein>
    <recommendedName>
        <fullName evidence="1">Phage ABA sandwich domain-containing protein</fullName>
    </recommendedName>
</protein>
<dbReference type="InterPro" id="IPR046053">
    <property type="entry name" value="DUF6011"/>
</dbReference>
<dbReference type="InterPro" id="IPR028985">
    <property type="entry name" value="Bacillus_phage_prot-like"/>
</dbReference>
<dbReference type="Gene3D" id="3.30.2120.10">
    <property type="entry name" value="Bacillus phage protein-like"/>
    <property type="match status" value="1"/>
</dbReference>
<dbReference type="Pfam" id="PF19474">
    <property type="entry name" value="DUF6011"/>
    <property type="match status" value="1"/>
</dbReference>
<dbReference type="Proteomes" id="UP000318521">
    <property type="component" value="Unassembled WGS sequence"/>
</dbReference>
<reference evidence="2 3" key="1">
    <citation type="submission" date="2019-07" db="EMBL/GenBank/DDBJ databases">
        <authorList>
            <person name="Park Y.J."/>
            <person name="Jeong S.E."/>
            <person name="Jung H.S."/>
        </authorList>
    </citation>
    <scope>NUCLEOTIDE SEQUENCE [LARGE SCALE GENOMIC DNA]</scope>
    <source>
        <strain evidence="3">P16(2019)</strain>
    </source>
</reference>
<proteinExistence type="predicted"/>
<feature type="domain" description="Phage ABA sandwich" evidence="1">
    <location>
        <begin position="12"/>
        <end position="107"/>
    </location>
</feature>
<organism evidence="2 3">
    <name type="scientific">Alkalicoccobacillus porphyridii</name>
    <dbReference type="NCBI Taxonomy" id="2597270"/>
    <lineage>
        <taxon>Bacteria</taxon>
        <taxon>Bacillati</taxon>
        <taxon>Bacillota</taxon>
        <taxon>Bacilli</taxon>
        <taxon>Bacillales</taxon>
        <taxon>Bacillaceae</taxon>
        <taxon>Alkalicoccobacillus</taxon>
    </lineage>
</organism>
<dbReference type="Pfam" id="PF18066">
    <property type="entry name" value="Phage_ABA_S"/>
    <property type="match status" value="1"/>
</dbReference>